<comment type="caution">
    <text evidence="2">The sequence shown here is derived from an EMBL/GenBank/DDBJ whole genome shotgun (WGS) entry which is preliminary data.</text>
</comment>
<dbReference type="InterPro" id="IPR025370">
    <property type="entry name" value="SgrR_HTH_N"/>
</dbReference>
<dbReference type="Pfam" id="PF12793">
    <property type="entry name" value="SgrR_N"/>
    <property type="match status" value="1"/>
</dbReference>
<dbReference type="OrthoDB" id="5894719at2"/>
<dbReference type="Proteomes" id="UP000295310">
    <property type="component" value="Unassembled WGS sequence"/>
</dbReference>
<organism evidence="2 3">
    <name type="scientific">Macrococcus brunensis</name>
    <dbReference type="NCBI Taxonomy" id="198483"/>
    <lineage>
        <taxon>Bacteria</taxon>
        <taxon>Bacillati</taxon>
        <taxon>Bacillota</taxon>
        <taxon>Bacilli</taxon>
        <taxon>Bacillales</taxon>
        <taxon>Staphylococcaceae</taxon>
        <taxon>Macrococcus</taxon>
    </lineage>
</organism>
<evidence type="ECO:0000313" key="2">
    <source>
        <dbReference type="EMBL" id="TDL97927.1"/>
    </source>
</evidence>
<dbReference type="EMBL" id="SCWA01000008">
    <property type="protein sequence ID" value="TDL97927.1"/>
    <property type="molecule type" value="Genomic_DNA"/>
</dbReference>
<name>A0A4R6BDR9_9STAP</name>
<gene>
    <name evidence="2" type="ORF">ERX27_05560</name>
</gene>
<dbReference type="Gene3D" id="3.40.190.10">
    <property type="entry name" value="Periplasmic binding protein-like II"/>
    <property type="match status" value="1"/>
</dbReference>
<evidence type="ECO:0000259" key="1">
    <source>
        <dbReference type="Pfam" id="PF12793"/>
    </source>
</evidence>
<dbReference type="AlphaFoldDB" id="A0A4R6BDR9"/>
<dbReference type="SUPFAM" id="SSF53850">
    <property type="entry name" value="Periplasmic binding protein-like II"/>
    <property type="match status" value="1"/>
</dbReference>
<dbReference type="RefSeq" id="WP_133431843.1">
    <property type="nucleotide sequence ID" value="NZ_SCWA01000008.1"/>
</dbReference>
<protein>
    <recommendedName>
        <fullName evidence="1">Transcriptional regulator SgrR N-terminal HTH domain-containing protein</fullName>
    </recommendedName>
</protein>
<accession>A0A4R6BDR9</accession>
<reference evidence="2 3" key="1">
    <citation type="submission" date="2019-01" db="EMBL/GenBank/DDBJ databases">
        <title>Draft genome sequences of the type strains of six Macrococcus species.</title>
        <authorList>
            <person name="Mazhar S."/>
            <person name="Altermann E."/>
            <person name="Hill C."/>
            <person name="Mcauliffe O."/>
        </authorList>
    </citation>
    <scope>NUCLEOTIDE SEQUENCE [LARGE SCALE GENOMIC DNA]</scope>
    <source>
        <strain evidence="2 3">CCM4811</strain>
    </source>
</reference>
<feature type="domain" description="Transcriptional regulator SgrR N-terminal HTH" evidence="1">
    <location>
        <begin position="16"/>
        <end position="96"/>
    </location>
</feature>
<sequence length="511" mass="60452">MEVNERVFKMYLYLKENSFERNQVADLLDITSRQLTRLLNKWQDEGILSYTSGSGRGNASELHFNINVEQAFINHFLKNFHKYDIPALQEILNLDMSESARKVLRVCIDENLYSKEEEGYKRSYYIDYLYRIPERIHPLEKMDVALATILVNVGERLYEDEGNAISSQLVLFDEWQGNDFIIHLQRNTRFSNGDLLQSYDVQYCLEQLSVHKKLPAIQLIETPTPLKIVIHFEEKIEHIKLILSQDFATLYKLIDAQILFTGPYRIFSVDDTAVRLTMNDYYRQSRPDITDLIFTNDRDYYQDYTVKHDYHILDDQSYSSIDFILFNPQPSLSFEERQYIAQLINHPDIEKREMSRPIKMLKIKESNEWVTRFIETLQQSVAIDIIEVPFSTYIEEPLHTFGVDMTIMNERLVEARLGYYLLTEGKFSEWYSEEPESKQLLDIYTSKHEGYWPYFEKRFRQSLRENAWAKAIKGSTKQIYLPSTYKEIETTLGGIPSYASIKRVSEVNRHD</sequence>
<keyword evidence="3" id="KW-1185">Reference proteome</keyword>
<proteinExistence type="predicted"/>
<evidence type="ECO:0000313" key="3">
    <source>
        <dbReference type="Proteomes" id="UP000295310"/>
    </source>
</evidence>